<reference evidence="1" key="1">
    <citation type="submission" date="2021-06" db="EMBL/GenBank/DDBJ databases">
        <authorList>
            <person name="Kallberg Y."/>
            <person name="Tangrot J."/>
            <person name="Rosling A."/>
        </authorList>
    </citation>
    <scope>NUCLEOTIDE SEQUENCE</scope>
    <source>
        <strain evidence="1">MA453B</strain>
    </source>
</reference>
<proteinExistence type="predicted"/>
<gene>
    <name evidence="1" type="ORF">DERYTH_LOCUS13861</name>
</gene>
<organism evidence="1 2">
    <name type="scientific">Dentiscutata erythropus</name>
    <dbReference type="NCBI Taxonomy" id="1348616"/>
    <lineage>
        <taxon>Eukaryota</taxon>
        <taxon>Fungi</taxon>
        <taxon>Fungi incertae sedis</taxon>
        <taxon>Mucoromycota</taxon>
        <taxon>Glomeromycotina</taxon>
        <taxon>Glomeromycetes</taxon>
        <taxon>Diversisporales</taxon>
        <taxon>Gigasporaceae</taxon>
        <taxon>Dentiscutata</taxon>
    </lineage>
</organism>
<evidence type="ECO:0000313" key="2">
    <source>
        <dbReference type="Proteomes" id="UP000789405"/>
    </source>
</evidence>
<dbReference type="AlphaFoldDB" id="A0A9N9I101"/>
<dbReference type="Gene3D" id="1.10.150.50">
    <property type="entry name" value="Transcription Factor, Ets-1"/>
    <property type="match status" value="1"/>
</dbReference>
<dbReference type="EMBL" id="CAJVPY010010045">
    <property type="protein sequence ID" value="CAG8714883.1"/>
    <property type="molecule type" value="Genomic_DNA"/>
</dbReference>
<dbReference type="InterPro" id="IPR013761">
    <property type="entry name" value="SAM/pointed_sf"/>
</dbReference>
<accession>A0A9N9I101</accession>
<name>A0A9N9I101_9GLOM</name>
<dbReference type="SUPFAM" id="SSF47769">
    <property type="entry name" value="SAM/Pointed domain"/>
    <property type="match status" value="1"/>
</dbReference>
<feature type="non-terminal residue" evidence="1">
    <location>
        <position position="84"/>
    </location>
</feature>
<evidence type="ECO:0000313" key="1">
    <source>
        <dbReference type="EMBL" id="CAG8714883.1"/>
    </source>
</evidence>
<comment type="caution">
    <text evidence="1">The sequence shown here is derived from an EMBL/GenBank/DDBJ whole genome shotgun (WGS) entry which is preliminary data.</text>
</comment>
<dbReference type="OrthoDB" id="2406270at2759"/>
<protein>
    <submittedName>
        <fullName evidence="1">21892_t:CDS:1</fullName>
    </submittedName>
</protein>
<keyword evidence="2" id="KW-1185">Reference proteome</keyword>
<dbReference type="Proteomes" id="UP000789405">
    <property type="component" value="Unassembled WGS sequence"/>
</dbReference>
<sequence>KNNVATIETPPTYLAFGIANAIKDNTQVSQSPPVVTLSSDFISIFEEKGITVNTIKDLDDSELIELGVTKIGWRKNIKQAGRKY</sequence>